<comment type="caution">
    <text evidence="1">The sequence shown here is derived from an EMBL/GenBank/DDBJ whole genome shotgun (WGS) entry which is preliminary data.</text>
</comment>
<reference evidence="1" key="1">
    <citation type="journal article" date="2014" name="Int. J. Syst. Evol. Microbiol.">
        <title>Complete genome sequence of Corynebacterium casei LMG S-19264T (=DSM 44701T), isolated from a smear-ripened cheese.</title>
        <authorList>
            <consortium name="US DOE Joint Genome Institute (JGI-PGF)"/>
            <person name="Walter F."/>
            <person name="Albersmeier A."/>
            <person name="Kalinowski J."/>
            <person name="Ruckert C."/>
        </authorList>
    </citation>
    <scope>NUCLEOTIDE SEQUENCE</scope>
    <source>
        <strain evidence="1">JCM 4654</strain>
    </source>
</reference>
<accession>A0A918Y6T6</accession>
<evidence type="ECO:0000313" key="1">
    <source>
        <dbReference type="EMBL" id="GHD91822.1"/>
    </source>
</evidence>
<reference evidence="1" key="2">
    <citation type="submission" date="2020-09" db="EMBL/GenBank/DDBJ databases">
        <authorList>
            <person name="Sun Q."/>
            <person name="Ohkuma M."/>
        </authorList>
    </citation>
    <scope>NUCLEOTIDE SEQUENCE</scope>
    <source>
        <strain evidence="1">JCM 4654</strain>
    </source>
</reference>
<name>A0A918Y6T6_9ACTN</name>
<dbReference type="EMBL" id="BMVF01000011">
    <property type="protein sequence ID" value="GHD91822.1"/>
    <property type="molecule type" value="Genomic_DNA"/>
</dbReference>
<proteinExistence type="predicted"/>
<keyword evidence="2" id="KW-1185">Reference proteome</keyword>
<gene>
    <name evidence="1" type="ORF">GCM10010508_42110</name>
</gene>
<evidence type="ECO:0000313" key="2">
    <source>
        <dbReference type="Proteomes" id="UP000608955"/>
    </source>
</evidence>
<organism evidence="1 2">
    <name type="scientific">Streptomyces naganishii JCM 4654</name>
    <dbReference type="NCBI Taxonomy" id="1306179"/>
    <lineage>
        <taxon>Bacteria</taxon>
        <taxon>Bacillati</taxon>
        <taxon>Actinomycetota</taxon>
        <taxon>Actinomycetes</taxon>
        <taxon>Kitasatosporales</taxon>
        <taxon>Streptomycetaceae</taxon>
        <taxon>Streptomyces</taxon>
    </lineage>
</organism>
<protein>
    <submittedName>
        <fullName evidence="1">Uncharacterized protein</fullName>
    </submittedName>
</protein>
<dbReference type="AlphaFoldDB" id="A0A918Y6T6"/>
<dbReference type="Proteomes" id="UP000608955">
    <property type="component" value="Unassembled WGS sequence"/>
</dbReference>
<sequence length="89" mass="9952">MQGAEEPPGVIDEQVRHLQRREMATAVVVRPLDDVVRLLPWERRKSAQAVAARSGEGSMPWFLRISQMVEAAIAVVRGPTPGRPGRRRD</sequence>